<dbReference type="Gene3D" id="1.10.287.1060">
    <property type="entry name" value="ESAT-6-like"/>
    <property type="match status" value="1"/>
</dbReference>
<evidence type="ECO:0000259" key="1">
    <source>
        <dbReference type="Pfam" id="PF19745"/>
    </source>
</evidence>
<protein>
    <recommendedName>
        <fullName evidence="1">Alpha-(1,6)-fucosyltransferase N- and catalytic domain-containing protein</fullName>
    </recommendedName>
</protein>
<dbReference type="Proteomes" id="UP001476798">
    <property type="component" value="Unassembled WGS sequence"/>
</dbReference>
<dbReference type="InterPro" id="IPR045573">
    <property type="entry name" value="Fut8_N_cat"/>
</dbReference>
<evidence type="ECO:0000313" key="3">
    <source>
        <dbReference type="Proteomes" id="UP001476798"/>
    </source>
</evidence>
<sequence>MQASTAQIPEGQAEAGSLAAGRLRSLEDQLTRAKQKIHSFQKLTGDAPGPTQEELRRKVENGIKEFWYFVRSEVKKLSNVEPSERQKYADTLLQDLGNQERSIMTDLYYLSQADGVGEWRMKEAKDLSDLVQNRITYLQVSTDTPAAQASWTVFSSCRYI</sequence>
<organism evidence="2 3">
    <name type="scientific">Goodea atripinnis</name>
    <dbReference type="NCBI Taxonomy" id="208336"/>
    <lineage>
        <taxon>Eukaryota</taxon>
        <taxon>Metazoa</taxon>
        <taxon>Chordata</taxon>
        <taxon>Craniata</taxon>
        <taxon>Vertebrata</taxon>
        <taxon>Euteleostomi</taxon>
        <taxon>Actinopterygii</taxon>
        <taxon>Neopterygii</taxon>
        <taxon>Teleostei</taxon>
        <taxon>Neoteleostei</taxon>
        <taxon>Acanthomorphata</taxon>
        <taxon>Ovalentaria</taxon>
        <taxon>Atherinomorphae</taxon>
        <taxon>Cyprinodontiformes</taxon>
        <taxon>Goodeidae</taxon>
        <taxon>Goodea</taxon>
    </lineage>
</organism>
<reference evidence="2 3" key="1">
    <citation type="submission" date="2021-06" db="EMBL/GenBank/DDBJ databases">
        <authorList>
            <person name="Palmer J.M."/>
        </authorList>
    </citation>
    <scope>NUCLEOTIDE SEQUENCE [LARGE SCALE GENOMIC DNA]</scope>
    <source>
        <strain evidence="2 3">GA_2019</strain>
        <tissue evidence="2">Muscle</tissue>
    </source>
</reference>
<dbReference type="Pfam" id="PF19745">
    <property type="entry name" value="FUT8_N_cat"/>
    <property type="match status" value="1"/>
</dbReference>
<name>A0ABV0N440_9TELE</name>
<proteinExistence type="predicted"/>
<accession>A0ABV0N440</accession>
<evidence type="ECO:0000313" key="2">
    <source>
        <dbReference type="EMBL" id="MEQ2165403.1"/>
    </source>
</evidence>
<comment type="caution">
    <text evidence="2">The sequence shown here is derived from an EMBL/GenBank/DDBJ whole genome shotgun (WGS) entry which is preliminary data.</text>
</comment>
<gene>
    <name evidence="2" type="ORF">GOODEAATRI_016497</name>
</gene>
<feature type="domain" description="Alpha-(1,6)-fucosyltransferase N- and catalytic" evidence="1">
    <location>
        <begin position="12"/>
        <end position="148"/>
    </location>
</feature>
<dbReference type="EMBL" id="JAHRIO010021271">
    <property type="protein sequence ID" value="MEQ2165403.1"/>
    <property type="molecule type" value="Genomic_DNA"/>
</dbReference>
<keyword evidence="3" id="KW-1185">Reference proteome</keyword>